<feature type="region of interest" description="Disordered" evidence="10">
    <location>
        <begin position="401"/>
        <end position="420"/>
    </location>
</feature>
<name>A0A7J5ZTA3_AMEME</name>
<feature type="region of interest" description="Disordered" evidence="10">
    <location>
        <begin position="1448"/>
        <end position="1467"/>
    </location>
</feature>
<feature type="region of interest" description="Disordered" evidence="10">
    <location>
        <begin position="927"/>
        <end position="959"/>
    </location>
</feature>
<dbReference type="PANTHER" id="PTHR13944">
    <property type="entry name" value="AGAP007712-PA"/>
    <property type="match status" value="1"/>
</dbReference>
<evidence type="ECO:0000256" key="6">
    <source>
        <dbReference type="ARBA" id="ARBA00022771"/>
    </source>
</evidence>
<evidence type="ECO:0000313" key="15">
    <source>
        <dbReference type="Proteomes" id="UP000593565"/>
    </source>
</evidence>
<dbReference type="InterPro" id="IPR002219">
    <property type="entry name" value="PKC_DAG/PE"/>
</dbReference>
<dbReference type="FunFam" id="2.30.29.30:FF:000021">
    <property type="entry name" value="Rho guanine nucleotide exchange factor 2"/>
    <property type="match status" value="1"/>
</dbReference>
<dbReference type="InterPro" id="IPR046349">
    <property type="entry name" value="C1-like_sf"/>
</dbReference>
<dbReference type="Proteomes" id="UP000593565">
    <property type="component" value="Unassembled WGS sequence"/>
</dbReference>
<evidence type="ECO:0000256" key="2">
    <source>
        <dbReference type="ARBA" id="ARBA00022490"/>
    </source>
</evidence>
<dbReference type="SMART" id="SM00325">
    <property type="entry name" value="RhoGEF"/>
    <property type="match status" value="1"/>
</dbReference>
<feature type="region of interest" description="Disordered" evidence="10">
    <location>
        <begin position="1572"/>
        <end position="1591"/>
    </location>
</feature>
<evidence type="ECO:0000256" key="7">
    <source>
        <dbReference type="ARBA" id="ARBA00022833"/>
    </source>
</evidence>
<feature type="compositionally biased region" description="Pro residues" evidence="10">
    <location>
        <begin position="1477"/>
        <end position="1486"/>
    </location>
</feature>
<dbReference type="CDD" id="cd00160">
    <property type="entry name" value="RhoGEF"/>
    <property type="match status" value="1"/>
</dbReference>
<feature type="coiled-coil region" evidence="9">
    <location>
        <begin position="1348"/>
        <end position="1378"/>
    </location>
</feature>
<dbReference type="GO" id="GO:0005085">
    <property type="term" value="F:guanyl-nucleotide exchange factor activity"/>
    <property type="evidence" value="ECO:0007669"/>
    <property type="project" value="UniProtKB-KW"/>
</dbReference>
<reference evidence="14 15" key="1">
    <citation type="submission" date="2020-02" db="EMBL/GenBank/DDBJ databases">
        <title>A chromosome-scale genome assembly of the black bullhead catfish (Ameiurus melas).</title>
        <authorList>
            <person name="Wen M."/>
            <person name="Zham M."/>
            <person name="Cabau C."/>
            <person name="Klopp C."/>
            <person name="Donnadieu C."/>
            <person name="Roques C."/>
            <person name="Bouchez O."/>
            <person name="Lampietro C."/>
            <person name="Jouanno E."/>
            <person name="Herpin A."/>
            <person name="Louis A."/>
            <person name="Berthelot C."/>
            <person name="Parey E."/>
            <person name="Roest-Crollius H."/>
            <person name="Braasch I."/>
            <person name="Postlethwait J."/>
            <person name="Robinson-Rechavi M."/>
            <person name="Echchiki A."/>
            <person name="Begum T."/>
            <person name="Montfort J."/>
            <person name="Schartl M."/>
            <person name="Bobe J."/>
            <person name="Guiguen Y."/>
        </authorList>
    </citation>
    <scope>NUCLEOTIDE SEQUENCE [LARGE SCALE GENOMIC DNA]</scope>
    <source>
        <strain evidence="14">M_S1</strain>
        <tissue evidence="14">Blood</tissue>
    </source>
</reference>
<evidence type="ECO:0000256" key="5">
    <source>
        <dbReference type="ARBA" id="ARBA00022723"/>
    </source>
</evidence>
<dbReference type="Pfam" id="PF00621">
    <property type="entry name" value="RhoGEF"/>
    <property type="match status" value="1"/>
</dbReference>
<feature type="region of interest" description="Disordered" evidence="10">
    <location>
        <begin position="712"/>
        <end position="736"/>
    </location>
</feature>
<dbReference type="PROSITE" id="PS00479">
    <property type="entry name" value="ZF_DAG_PE_1"/>
    <property type="match status" value="1"/>
</dbReference>
<dbReference type="SUPFAM" id="SSF57889">
    <property type="entry name" value="Cysteine-rich domain"/>
    <property type="match status" value="1"/>
</dbReference>
<evidence type="ECO:0000259" key="11">
    <source>
        <dbReference type="PROSITE" id="PS50003"/>
    </source>
</evidence>
<dbReference type="FunFam" id="1.20.900.10:FF:000004">
    <property type="entry name" value="Rho guanine nucleotide exchange factor 2"/>
    <property type="match status" value="1"/>
</dbReference>
<protein>
    <recommendedName>
        <fullName evidence="16">Rho guanine nucleotide exchange factor 28</fullName>
    </recommendedName>
</protein>
<dbReference type="Gene3D" id="3.30.60.20">
    <property type="match status" value="1"/>
</dbReference>
<keyword evidence="4" id="KW-0344">Guanine-nucleotide releasing factor</keyword>
<feature type="region of interest" description="Disordered" evidence="10">
    <location>
        <begin position="596"/>
        <end position="618"/>
    </location>
</feature>
<comment type="caution">
    <text evidence="14">The sequence shown here is derived from an EMBL/GenBank/DDBJ whole genome shotgun (WGS) entry which is preliminary data.</text>
</comment>
<keyword evidence="2" id="KW-0963">Cytoplasm</keyword>
<keyword evidence="7" id="KW-0862">Zinc</keyword>
<evidence type="ECO:0000259" key="12">
    <source>
        <dbReference type="PROSITE" id="PS50010"/>
    </source>
</evidence>
<accession>A0A7J5ZTA3</accession>
<proteinExistence type="predicted"/>
<dbReference type="EMBL" id="JAAGNN010000024">
    <property type="protein sequence ID" value="KAF4073151.1"/>
    <property type="molecule type" value="Genomic_DNA"/>
</dbReference>
<feature type="compositionally biased region" description="Basic and acidic residues" evidence="10">
    <location>
        <begin position="1579"/>
        <end position="1591"/>
    </location>
</feature>
<dbReference type="PANTHER" id="PTHR13944:SF22">
    <property type="entry name" value="RHO GUANINE NUCLEOTIDE EXCHANGE FACTOR 28"/>
    <property type="match status" value="1"/>
</dbReference>
<evidence type="ECO:0000256" key="3">
    <source>
        <dbReference type="ARBA" id="ARBA00022553"/>
    </source>
</evidence>
<evidence type="ECO:0000256" key="9">
    <source>
        <dbReference type="SAM" id="Coils"/>
    </source>
</evidence>
<dbReference type="InterPro" id="IPR041020">
    <property type="entry name" value="PH_16"/>
</dbReference>
<dbReference type="Pfam" id="PF17838">
    <property type="entry name" value="PH_16"/>
    <property type="match status" value="1"/>
</dbReference>
<dbReference type="GO" id="GO:0005737">
    <property type="term" value="C:cytoplasm"/>
    <property type="evidence" value="ECO:0007669"/>
    <property type="project" value="UniProtKB-SubCell"/>
</dbReference>
<dbReference type="SUPFAM" id="SSF48065">
    <property type="entry name" value="DBL homology domain (DH-domain)"/>
    <property type="match status" value="1"/>
</dbReference>
<evidence type="ECO:0000256" key="10">
    <source>
        <dbReference type="SAM" id="MobiDB-lite"/>
    </source>
</evidence>
<dbReference type="InterPro" id="IPR011993">
    <property type="entry name" value="PH-like_dom_sf"/>
</dbReference>
<feature type="compositionally biased region" description="Basic and acidic residues" evidence="10">
    <location>
        <begin position="601"/>
        <end position="610"/>
    </location>
</feature>
<dbReference type="PROSITE" id="PS50010">
    <property type="entry name" value="DH_2"/>
    <property type="match status" value="1"/>
</dbReference>
<dbReference type="GO" id="GO:0035023">
    <property type="term" value="P:regulation of Rho protein signal transduction"/>
    <property type="evidence" value="ECO:0007669"/>
    <property type="project" value="TreeGrafter"/>
</dbReference>
<evidence type="ECO:0000259" key="13">
    <source>
        <dbReference type="PROSITE" id="PS50081"/>
    </source>
</evidence>
<evidence type="ECO:0000256" key="4">
    <source>
        <dbReference type="ARBA" id="ARBA00022658"/>
    </source>
</evidence>
<dbReference type="InterPro" id="IPR000219">
    <property type="entry name" value="DH_dom"/>
</dbReference>
<dbReference type="SMART" id="SM00233">
    <property type="entry name" value="PH"/>
    <property type="match status" value="1"/>
</dbReference>
<comment type="subcellular location">
    <subcellularLocation>
        <location evidence="1">Cytoplasm</location>
    </subcellularLocation>
</comment>
<feature type="domain" description="DH" evidence="12">
    <location>
        <begin position="1005"/>
        <end position="1202"/>
    </location>
</feature>
<keyword evidence="8 9" id="KW-0175">Coiled coil</keyword>
<sequence length="1839" mass="208266">MSSVPRGVANAERLVRGGASFPPLFSNTHLYCGNLSTSAPRLKCNGLMELNRDEVPVYGQVEVCAVLQDPQSVQEKAEYYVLLKGSHIHHVTKAQRKEKCHLLSFIIPGHNVAEKVSVRLYSWEDGSRCNQPTPMSEELSLEYKWDTAQEVADLLISDPDNLTSSMHVDIQRKFYLVESIQPGQNSSDVNEQHGTLRLDEENLGLDQRLDKLKTESGNHNPEENPECWEPDPGGCKLEPCSAIDLKITQAVSNMYSLLEWNNQKTQESQAPRQMETPLHIAVRLGLYHLTLFYLHQSGGQEMATLPNEEGHTPTELAQSRGHAATISALANLSACGEESPVWMSQIWADESHLLRLCPLTSSFILTVKHRINFDPHRSIQLYREKHRYLESHVEEVVLTEVEGKSRQNQTDDTSEGDLTSRTNIEDCVLLESVFEEQLVLSLDENEENPITYNSEKSCSPPGFSSSFQLQSTDITTARLTAMLNRTSKNDEHRKYNIATVPNNSSAPDPQPAVKVEGMKEPCLFSHPFSPSFTQFSPTSSAGLVLDRFLRNSCHSEHNNHSASSPPESYEISPNLVALEMDSEEEDDDLLMKKPLPQISSENKDNGDKQDSFNPSSGLSCTRCHSASSDCNHASQKDPADQGVRLRSYSYSSPKISLLSPRSSRDTPRPPADISHDGVFTNNSNGSRSLLQALSLSKSLSLLNPVKQRALSLTEQPQEKRELRFRRRTQSADDESSVELADSLQHLTLSEFLKEIEEEGWDKYIIPSKTEPEKYKVSRTFSFIKSRMYSTRSKKGKAKEKEVKEKQGNGHQFAAGPVLGTLVCEVCDKPVSGKETLHCTNCAVCIHKGCKDSAAQCLKKVQDKYAVSRMKARAATLPQNFVLRESIPSSPIFTSASLPVVTQRERRDTTTLPCPISRSVPLVPEWLAESPEGDTESSSWRSHGQSEELLQAMESSTSTDSSLIEETVDAPLQNSFGTDTLYLEAESWSLAVETPFCQKQEKRTIKRQDVIYELMQTELHHLQTLTIMAEVFRRGMREDVGLDAEAIGRIFPCLDELLVLHRDFLSAMTERRNNSTQPDNEKNYLIHHVGDILLQQFSQENAENMKRVYGEFCSRHIEAVSFFKELQQQNKRFQLFIKQQSSNSLVKRREIPECILLVTQRITKYPVLLERILQYTEEDTQEHSDISGALSLVRELISAVDLRVSEREQSQWLSDVLGRMESKSLVRLKSGTAFRKHDMTNGRTLLHHGPLLWKTATGRLKDVLALLLTDLLIFLQEKDQKYIFATVDQKCPVISLQKLIVREVANEERGMFLISASSSGPEMYEVHAATKDERKAWMRLIREAVEICHEKEEVTASESEEERSAAEAKNQKIQKLQESLCSHDQLICSSLEEKLHIYAELAAMVGHRDISPEPKLLVCPNTEELPNAAVLLNAALKEAENLKEALSFHCNSTSHPGPLPVSEEQNTSDITTQLEATPPAPSPPPLPAEEEPQAVDAVRSEEEELREDNLELQLRNQSSTTDNHNMYLKVCQSIQSLTQLLYSLQAVVTIQDSRYEVRRLLLLLLSSSAHQRISQGSLQEQERQREAERRRQDLARAARERQRWARECQAQHLRYEERESELAQREQQCHEEVQRLQRQREELEEQQQEYQQSLERLREGQRSVERERERLEIQHRMMGKWRHERQHNLPITSIKLEGHQGSGDETKNYHHGHHSGLDEDGSIFVNEAAFLAPSMNNRQLHHYQHQYQHNTYLHPGYVNSPSAQNSLNSLLALSNHTHPTISTQDELWTEDVGPAIHTTRTAGAVGPGIYQGDALLVPQAFVSMETENQDPDGEEKIVYL</sequence>
<keyword evidence="5" id="KW-0479">Metal-binding</keyword>
<evidence type="ECO:0000313" key="14">
    <source>
        <dbReference type="EMBL" id="KAF4073151.1"/>
    </source>
</evidence>
<feature type="domain" description="PH" evidence="11">
    <location>
        <begin position="1243"/>
        <end position="1345"/>
    </location>
</feature>
<dbReference type="Gene3D" id="2.30.29.30">
    <property type="entry name" value="Pleckstrin-homology domain (PH domain)/Phosphotyrosine-binding domain (PTB)"/>
    <property type="match status" value="1"/>
</dbReference>
<dbReference type="Gene3D" id="1.20.900.10">
    <property type="entry name" value="Dbl homology (DH) domain"/>
    <property type="match status" value="1"/>
</dbReference>
<dbReference type="InterPro" id="IPR001849">
    <property type="entry name" value="PH_domain"/>
</dbReference>
<gene>
    <name evidence="14" type="ORF">AMELA_G00255550</name>
</gene>
<dbReference type="GO" id="GO:0008270">
    <property type="term" value="F:zinc ion binding"/>
    <property type="evidence" value="ECO:0007669"/>
    <property type="project" value="UniProtKB-KW"/>
</dbReference>
<dbReference type="InterPro" id="IPR035899">
    <property type="entry name" value="DBL_dom_sf"/>
</dbReference>
<dbReference type="InterPro" id="IPR051632">
    <property type="entry name" value="Rho_GEF"/>
</dbReference>
<evidence type="ECO:0000256" key="8">
    <source>
        <dbReference type="ARBA" id="ARBA00023054"/>
    </source>
</evidence>
<dbReference type="PROSITE" id="PS50081">
    <property type="entry name" value="ZF_DAG_PE_2"/>
    <property type="match status" value="1"/>
</dbReference>
<feature type="domain" description="Phorbol-ester/DAG-type" evidence="13">
    <location>
        <begin position="809"/>
        <end position="856"/>
    </location>
</feature>
<keyword evidence="3" id="KW-0597">Phosphoprotein</keyword>
<keyword evidence="15" id="KW-1185">Reference proteome</keyword>
<dbReference type="SUPFAM" id="SSF50729">
    <property type="entry name" value="PH domain-like"/>
    <property type="match status" value="1"/>
</dbReference>
<keyword evidence="6" id="KW-0863">Zinc-finger</keyword>
<feature type="region of interest" description="Disordered" evidence="10">
    <location>
        <begin position="1472"/>
        <end position="1517"/>
    </location>
</feature>
<feature type="compositionally biased region" description="Polar residues" evidence="10">
    <location>
        <begin position="406"/>
        <end position="420"/>
    </location>
</feature>
<dbReference type="SMART" id="SM00109">
    <property type="entry name" value="C1"/>
    <property type="match status" value="1"/>
</dbReference>
<organism evidence="14 15">
    <name type="scientific">Ameiurus melas</name>
    <name type="common">Black bullhead</name>
    <name type="synonym">Silurus melas</name>
    <dbReference type="NCBI Taxonomy" id="219545"/>
    <lineage>
        <taxon>Eukaryota</taxon>
        <taxon>Metazoa</taxon>
        <taxon>Chordata</taxon>
        <taxon>Craniata</taxon>
        <taxon>Vertebrata</taxon>
        <taxon>Euteleostomi</taxon>
        <taxon>Actinopterygii</taxon>
        <taxon>Neopterygii</taxon>
        <taxon>Teleostei</taxon>
        <taxon>Ostariophysi</taxon>
        <taxon>Siluriformes</taxon>
        <taxon>Ictaluridae</taxon>
        <taxon>Ameiurus</taxon>
    </lineage>
</organism>
<evidence type="ECO:0000256" key="1">
    <source>
        <dbReference type="ARBA" id="ARBA00004496"/>
    </source>
</evidence>
<dbReference type="PROSITE" id="PS50003">
    <property type="entry name" value="PH_DOMAIN"/>
    <property type="match status" value="1"/>
</dbReference>
<feature type="region of interest" description="Disordered" evidence="10">
    <location>
        <begin position="654"/>
        <end position="682"/>
    </location>
</feature>
<evidence type="ECO:0008006" key="16">
    <source>
        <dbReference type="Google" id="ProtNLM"/>
    </source>
</evidence>